<sequence>MQSELTAPTRNVQREFQQETPTRKSRAKLGRVKRKRQNNKTSKRGNEMSRKTLTRRQFVAATAMSSAALITAPYVRGAYAAGKLSIGFWDHWVPGANDASTALVNEWAAKEKVEVSIDYITSNNKKIELTAAAEAQAKSGHDILQMPSWWPHAYSENLEPLNDVMEPLIKQNGEVNGTVKYLGQSGGKWLAIPATPGSQIKGPCSRIDLMKKHAGIDVQEMYPAGSPPKADNWTMETFLKAAEACQKAGFPFGIGLGETTDSVDTAGAIFQSFGAELVNAKGDVTVKTDAVRQALEFYKKLIAVLPTDAPSWDDASNNKWLISGRGAMILNPPSAWAVAKRDAPQVAEQCWTHGFPAGPKGRFAPYLPYFWGVWSFGKNKEAAKSLLTHLSSPAAIEKFVVASGGYDLPAYANMTTFKTWAEVGPPKGTLYHYPNPYNHQTLSIAASPAPPKIAQQIYFQATLTKMALRFAQGEKLETALAWAEGECEGFMRT</sequence>
<dbReference type="PANTHER" id="PTHR43649">
    <property type="entry name" value="ARABINOSE-BINDING PROTEIN-RELATED"/>
    <property type="match status" value="1"/>
</dbReference>
<dbReference type="EMBL" id="AP014685">
    <property type="protein sequence ID" value="BAR62239.1"/>
    <property type="molecule type" value="Genomic_DNA"/>
</dbReference>
<gene>
    <name evidence="5" type="ORF">NK6_9096</name>
</gene>
<dbReference type="GO" id="GO:0042597">
    <property type="term" value="C:periplasmic space"/>
    <property type="evidence" value="ECO:0007669"/>
    <property type="project" value="UniProtKB-SubCell"/>
</dbReference>
<proteinExistence type="inferred from homology"/>
<evidence type="ECO:0000313" key="6">
    <source>
        <dbReference type="Proteomes" id="UP000063308"/>
    </source>
</evidence>
<comment type="similarity">
    <text evidence="2">Belongs to the bacterial solute-binding protein 1 family.</text>
</comment>
<protein>
    <submittedName>
        <fullName evidence="5">ABC transporter substrate-binding protein</fullName>
    </submittedName>
</protein>
<feature type="compositionally biased region" description="Polar residues" evidence="4">
    <location>
        <begin position="1"/>
        <end position="11"/>
    </location>
</feature>
<name>A0A0E4BVS7_9BRAD</name>
<evidence type="ECO:0000256" key="2">
    <source>
        <dbReference type="ARBA" id="ARBA00008520"/>
    </source>
</evidence>
<organism evidence="5 6">
    <name type="scientific">Bradyrhizobium diazoefficiens</name>
    <dbReference type="NCBI Taxonomy" id="1355477"/>
    <lineage>
        <taxon>Bacteria</taxon>
        <taxon>Pseudomonadati</taxon>
        <taxon>Pseudomonadota</taxon>
        <taxon>Alphaproteobacteria</taxon>
        <taxon>Hyphomicrobiales</taxon>
        <taxon>Nitrobacteraceae</taxon>
        <taxon>Bradyrhizobium</taxon>
    </lineage>
</organism>
<dbReference type="InterPro" id="IPR006059">
    <property type="entry name" value="SBP"/>
</dbReference>
<dbReference type="PANTHER" id="PTHR43649:SF30">
    <property type="entry name" value="ABC TRANSPORTER SUBSTRATE-BINDING PROTEIN"/>
    <property type="match status" value="1"/>
</dbReference>
<dbReference type="AlphaFoldDB" id="A0A0E4BVS7"/>
<feature type="region of interest" description="Disordered" evidence="4">
    <location>
        <begin position="1"/>
        <end position="50"/>
    </location>
</feature>
<reference evidence="5 6" key="1">
    <citation type="submission" date="2014-11" db="EMBL/GenBank/DDBJ databases">
        <title>Symbiosis island explosion on the genome of extra-slow-growing strains of soybean bradyrhizobia with massive insertion sequences.</title>
        <authorList>
            <person name="Iida T."/>
            <person name="Minamisawa K."/>
        </authorList>
    </citation>
    <scope>NUCLEOTIDE SEQUENCE [LARGE SCALE GENOMIC DNA]</scope>
    <source>
        <strain evidence="5 6">NK6</strain>
    </source>
</reference>
<evidence type="ECO:0000256" key="3">
    <source>
        <dbReference type="ARBA" id="ARBA00022764"/>
    </source>
</evidence>
<accession>A0A0E4BVS7</accession>
<dbReference type="Pfam" id="PF01547">
    <property type="entry name" value="SBP_bac_1"/>
    <property type="match status" value="1"/>
</dbReference>
<feature type="compositionally biased region" description="Basic residues" evidence="4">
    <location>
        <begin position="23"/>
        <end position="43"/>
    </location>
</feature>
<dbReference type="Gene3D" id="3.40.190.10">
    <property type="entry name" value="Periplasmic binding protein-like II"/>
    <property type="match status" value="1"/>
</dbReference>
<dbReference type="Proteomes" id="UP000063308">
    <property type="component" value="Chromosome"/>
</dbReference>
<keyword evidence="3" id="KW-0574">Periplasm</keyword>
<comment type="subcellular location">
    <subcellularLocation>
        <location evidence="1">Periplasm</location>
    </subcellularLocation>
</comment>
<evidence type="ECO:0000313" key="5">
    <source>
        <dbReference type="EMBL" id="BAR62239.1"/>
    </source>
</evidence>
<evidence type="ECO:0000256" key="1">
    <source>
        <dbReference type="ARBA" id="ARBA00004418"/>
    </source>
</evidence>
<dbReference type="SUPFAM" id="SSF53850">
    <property type="entry name" value="Periplasmic binding protein-like II"/>
    <property type="match status" value="1"/>
</dbReference>
<dbReference type="InterPro" id="IPR050490">
    <property type="entry name" value="Bact_solute-bd_prot1"/>
</dbReference>
<evidence type="ECO:0000256" key="4">
    <source>
        <dbReference type="SAM" id="MobiDB-lite"/>
    </source>
</evidence>